<dbReference type="EMBL" id="JAAIUW010000004">
    <property type="protein sequence ID" value="KAF7836572.1"/>
    <property type="molecule type" value="Genomic_DNA"/>
</dbReference>
<dbReference type="GO" id="GO:0003677">
    <property type="term" value="F:DNA binding"/>
    <property type="evidence" value="ECO:0007669"/>
    <property type="project" value="UniProtKB-KW"/>
</dbReference>
<dbReference type="OrthoDB" id="782339at2759"/>
<dbReference type="PANTHER" id="PTHR31719">
    <property type="entry name" value="NAC TRANSCRIPTION FACTOR 56"/>
    <property type="match status" value="1"/>
</dbReference>
<dbReference type="SUPFAM" id="SSF101941">
    <property type="entry name" value="NAC domain"/>
    <property type="match status" value="1"/>
</dbReference>
<evidence type="ECO:0000259" key="5">
    <source>
        <dbReference type="PROSITE" id="PS51005"/>
    </source>
</evidence>
<dbReference type="GO" id="GO:0048731">
    <property type="term" value="P:system development"/>
    <property type="evidence" value="ECO:0007669"/>
    <property type="project" value="TreeGrafter"/>
</dbReference>
<evidence type="ECO:0000313" key="6">
    <source>
        <dbReference type="EMBL" id="KAF7836572.1"/>
    </source>
</evidence>
<keyword evidence="4" id="KW-0539">Nucleus</keyword>
<dbReference type="Proteomes" id="UP000634136">
    <property type="component" value="Unassembled WGS sequence"/>
</dbReference>
<gene>
    <name evidence="6" type="ORF">G2W53_011431</name>
</gene>
<comment type="caution">
    <text evidence="6">The sequence shown here is derived from an EMBL/GenBank/DDBJ whole genome shotgun (WGS) entry which is preliminary data.</text>
</comment>
<dbReference type="PANTHER" id="PTHR31719:SF164">
    <property type="entry name" value="NAC DOMAIN-CONTAINING PROTEIN"/>
    <property type="match status" value="1"/>
</dbReference>
<evidence type="ECO:0000313" key="7">
    <source>
        <dbReference type="Proteomes" id="UP000634136"/>
    </source>
</evidence>
<dbReference type="Gene3D" id="2.170.150.80">
    <property type="entry name" value="NAC domain"/>
    <property type="match status" value="1"/>
</dbReference>
<dbReference type="InterPro" id="IPR003441">
    <property type="entry name" value="NAC-dom"/>
</dbReference>
<accession>A0A834X1H0</accession>
<evidence type="ECO:0000256" key="3">
    <source>
        <dbReference type="ARBA" id="ARBA00023163"/>
    </source>
</evidence>
<dbReference type="AlphaFoldDB" id="A0A834X1H0"/>
<keyword evidence="2" id="KW-0238">DNA-binding</keyword>
<evidence type="ECO:0000256" key="1">
    <source>
        <dbReference type="ARBA" id="ARBA00023015"/>
    </source>
</evidence>
<keyword evidence="1" id="KW-0805">Transcription regulation</keyword>
<keyword evidence="7" id="KW-1185">Reference proteome</keyword>
<sequence length="274" mass="31644">MSTFVFPGGFRFIPKDEELIQYYLFNKITGMPLPEGVVLECDLYGSENPWEIWQRYSHKVVKWEEGEDLYFFTTLKKKSSRRIERSVGIGRWEGEGGSDINIQIQEKLLGVSRDCVLRRVKLIKMLHNYVLCRIRKNKRIIKDKRSTNTNSTQISSKRLKKDSALKNMGSCDVSSLPSFQYENSEFSSLISIEEEDIDGYISYIENYLNDQPHDSTIILNPQLEDHQNGDQNILKNDPVTTPVSMDGQEGDDEFALYLQNSLTDLKPADYTLTD</sequence>
<evidence type="ECO:0000256" key="4">
    <source>
        <dbReference type="ARBA" id="ARBA00023242"/>
    </source>
</evidence>
<protein>
    <submittedName>
        <fullName evidence="6">NAC transcription factor 47-like</fullName>
    </submittedName>
</protein>
<name>A0A834X1H0_9FABA</name>
<keyword evidence="3" id="KW-0804">Transcription</keyword>
<evidence type="ECO:0000256" key="2">
    <source>
        <dbReference type="ARBA" id="ARBA00023125"/>
    </source>
</evidence>
<dbReference type="Pfam" id="PF02365">
    <property type="entry name" value="NAM"/>
    <property type="match status" value="1"/>
</dbReference>
<feature type="domain" description="NAC" evidence="5">
    <location>
        <begin position="6"/>
        <end position="161"/>
    </location>
</feature>
<proteinExistence type="predicted"/>
<reference evidence="6" key="1">
    <citation type="submission" date="2020-09" db="EMBL/GenBank/DDBJ databases">
        <title>Genome-Enabled Discovery of Anthraquinone Biosynthesis in Senna tora.</title>
        <authorList>
            <person name="Kang S.-H."/>
            <person name="Pandey R.P."/>
            <person name="Lee C.-M."/>
            <person name="Sim J.-S."/>
            <person name="Jeong J.-T."/>
            <person name="Choi B.-S."/>
            <person name="Jung M."/>
            <person name="Ginzburg D."/>
            <person name="Zhao K."/>
            <person name="Won S.Y."/>
            <person name="Oh T.-J."/>
            <person name="Yu Y."/>
            <person name="Kim N.-H."/>
            <person name="Lee O.R."/>
            <person name="Lee T.-H."/>
            <person name="Bashyal P."/>
            <person name="Kim T.-S."/>
            <person name="Lee W.-H."/>
            <person name="Kawkins C."/>
            <person name="Kim C.-K."/>
            <person name="Kim J.S."/>
            <person name="Ahn B.O."/>
            <person name="Rhee S.Y."/>
            <person name="Sohng J.K."/>
        </authorList>
    </citation>
    <scope>NUCLEOTIDE SEQUENCE</scope>
    <source>
        <tissue evidence="6">Leaf</tissue>
    </source>
</reference>
<organism evidence="6 7">
    <name type="scientific">Senna tora</name>
    <dbReference type="NCBI Taxonomy" id="362788"/>
    <lineage>
        <taxon>Eukaryota</taxon>
        <taxon>Viridiplantae</taxon>
        <taxon>Streptophyta</taxon>
        <taxon>Embryophyta</taxon>
        <taxon>Tracheophyta</taxon>
        <taxon>Spermatophyta</taxon>
        <taxon>Magnoliopsida</taxon>
        <taxon>eudicotyledons</taxon>
        <taxon>Gunneridae</taxon>
        <taxon>Pentapetalae</taxon>
        <taxon>rosids</taxon>
        <taxon>fabids</taxon>
        <taxon>Fabales</taxon>
        <taxon>Fabaceae</taxon>
        <taxon>Caesalpinioideae</taxon>
        <taxon>Cassia clade</taxon>
        <taxon>Senna</taxon>
    </lineage>
</organism>
<dbReference type="PROSITE" id="PS51005">
    <property type="entry name" value="NAC"/>
    <property type="match status" value="1"/>
</dbReference>
<dbReference type="InterPro" id="IPR036093">
    <property type="entry name" value="NAC_dom_sf"/>
</dbReference>
<dbReference type="GO" id="GO:0006355">
    <property type="term" value="P:regulation of DNA-templated transcription"/>
    <property type="evidence" value="ECO:0007669"/>
    <property type="project" value="InterPro"/>
</dbReference>